<proteinExistence type="predicted"/>
<name>A0A2W5Q3R2_RHOSU</name>
<dbReference type="Pfam" id="PF03992">
    <property type="entry name" value="ABM"/>
    <property type="match status" value="1"/>
</dbReference>
<organism evidence="2 3">
    <name type="scientific">Rhodovulum sulfidophilum</name>
    <name type="common">Rhodobacter sulfidophilus</name>
    <dbReference type="NCBI Taxonomy" id="35806"/>
    <lineage>
        <taxon>Bacteria</taxon>
        <taxon>Pseudomonadati</taxon>
        <taxon>Pseudomonadota</taxon>
        <taxon>Alphaproteobacteria</taxon>
        <taxon>Rhodobacterales</taxon>
        <taxon>Paracoccaceae</taxon>
        <taxon>Rhodovulum</taxon>
    </lineage>
</organism>
<dbReference type="InterPro" id="IPR050744">
    <property type="entry name" value="AI-2_Isomerase_LsrG"/>
</dbReference>
<dbReference type="InterPro" id="IPR007138">
    <property type="entry name" value="ABM_dom"/>
</dbReference>
<dbReference type="PANTHER" id="PTHR33336:SF3">
    <property type="entry name" value="ABM DOMAIN-CONTAINING PROTEIN"/>
    <property type="match status" value="1"/>
</dbReference>
<dbReference type="GO" id="GO:0003824">
    <property type="term" value="F:catalytic activity"/>
    <property type="evidence" value="ECO:0007669"/>
    <property type="project" value="TreeGrafter"/>
</dbReference>
<dbReference type="Proteomes" id="UP000249185">
    <property type="component" value="Unassembled WGS sequence"/>
</dbReference>
<evidence type="ECO:0000313" key="3">
    <source>
        <dbReference type="Proteomes" id="UP000249185"/>
    </source>
</evidence>
<dbReference type="Gene3D" id="3.30.70.100">
    <property type="match status" value="1"/>
</dbReference>
<gene>
    <name evidence="2" type="ORF">DI556_21520</name>
</gene>
<dbReference type="InterPro" id="IPR011008">
    <property type="entry name" value="Dimeric_a/b-barrel"/>
</dbReference>
<dbReference type="PANTHER" id="PTHR33336">
    <property type="entry name" value="QUINOL MONOOXYGENASE YGIN-RELATED"/>
    <property type="match status" value="1"/>
</dbReference>
<evidence type="ECO:0000259" key="1">
    <source>
        <dbReference type="PROSITE" id="PS51725"/>
    </source>
</evidence>
<sequence>MAHYVVAHITVNAEDRDTFAALLSEHVRLSLEGDGCEAFDVRQDVSDRCKLVYVERYSNKAAFDRHIGSPRVTAFLSETQRFLSRPADFAEYDEFRP</sequence>
<comment type="caution">
    <text evidence="2">The sequence shown here is derived from an EMBL/GenBank/DDBJ whole genome shotgun (WGS) entry which is preliminary data.</text>
</comment>
<protein>
    <recommendedName>
        <fullName evidence="1">ABM domain-containing protein</fullName>
    </recommendedName>
</protein>
<accession>A0A2W5Q3R2</accession>
<evidence type="ECO:0000313" key="2">
    <source>
        <dbReference type="EMBL" id="PZQ45990.1"/>
    </source>
</evidence>
<feature type="domain" description="ABM" evidence="1">
    <location>
        <begin position="3"/>
        <end position="92"/>
    </location>
</feature>
<reference evidence="2 3" key="1">
    <citation type="submission" date="2017-08" db="EMBL/GenBank/DDBJ databases">
        <title>Infants hospitalized years apart are colonized by the same room-sourced microbial strains.</title>
        <authorList>
            <person name="Brooks B."/>
            <person name="Olm M.R."/>
            <person name="Firek B.A."/>
            <person name="Baker R."/>
            <person name="Thomas B.C."/>
            <person name="Morowitz M.J."/>
            <person name="Banfield J.F."/>
        </authorList>
    </citation>
    <scope>NUCLEOTIDE SEQUENCE [LARGE SCALE GENOMIC DNA]</scope>
    <source>
        <strain evidence="2">S2_005_002_R2_34</strain>
    </source>
</reference>
<dbReference type="PROSITE" id="PS51725">
    <property type="entry name" value="ABM"/>
    <property type="match status" value="1"/>
</dbReference>
<dbReference type="SUPFAM" id="SSF54909">
    <property type="entry name" value="Dimeric alpha+beta barrel"/>
    <property type="match status" value="1"/>
</dbReference>
<dbReference type="AlphaFoldDB" id="A0A2W5Q3R2"/>
<dbReference type="EMBL" id="QFPW01000033">
    <property type="protein sequence ID" value="PZQ45990.1"/>
    <property type="molecule type" value="Genomic_DNA"/>
</dbReference>